<dbReference type="HOGENOM" id="CLU_1003738_0_0_9"/>
<name>F6DQ42_DESRL</name>
<dbReference type="InterPro" id="IPR050469">
    <property type="entry name" value="Diguanylate_Cyclase"/>
</dbReference>
<dbReference type="SUPFAM" id="SSF55073">
    <property type="entry name" value="Nucleotide cyclase"/>
    <property type="match status" value="1"/>
</dbReference>
<dbReference type="SMART" id="SM00267">
    <property type="entry name" value="GGDEF"/>
    <property type="match status" value="1"/>
</dbReference>
<accession>F6DQ42</accession>
<dbReference type="RefSeq" id="WP_013843731.1">
    <property type="nucleotide sequence ID" value="NC_015589.1"/>
</dbReference>
<feature type="transmembrane region" description="Helical" evidence="1">
    <location>
        <begin position="7"/>
        <end position="25"/>
    </location>
</feature>
<proteinExistence type="predicted"/>
<reference evidence="4" key="1">
    <citation type="submission" date="2011-05" db="EMBL/GenBank/DDBJ databases">
        <title>Complete sequence of Desulfotomaculum ruminis DSM 2154.</title>
        <authorList>
            <person name="Lucas S."/>
            <person name="Copeland A."/>
            <person name="Lapidus A."/>
            <person name="Cheng J.-F."/>
            <person name="Goodwin L."/>
            <person name="Pitluck S."/>
            <person name="Lu M."/>
            <person name="Detter J.C."/>
            <person name="Han C."/>
            <person name="Tapia R."/>
            <person name="Land M."/>
            <person name="Hauser L."/>
            <person name="Kyrpides N."/>
            <person name="Ivanova N."/>
            <person name="Mikhailova N."/>
            <person name="Pagani I."/>
            <person name="Stams A.J.M."/>
            <person name="Plugge C.M."/>
            <person name="Muyzer G."/>
            <person name="Kuever J."/>
            <person name="Parshina S.N."/>
            <person name="Ivanova A.E."/>
            <person name="Nazina T.N."/>
            <person name="Brambilla E."/>
            <person name="Spring S."/>
            <person name="Klenk H.-P."/>
            <person name="Woyke T."/>
        </authorList>
    </citation>
    <scope>NUCLEOTIDE SEQUENCE [LARGE SCALE GENOMIC DNA]</scope>
    <source>
        <strain evidence="4">ATCC 23193 / DSM 2154 / NCIB 8452 / DL</strain>
    </source>
</reference>
<dbReference type="PROSITE" id="PS50887">
    <property type="entry name" value="GGDEF"/>
    <property type="match status" value="1"/>
</dbReference>
<keyword evidence="1" id="KW-0472">Membrane</keyword>
<keyword evidence="1" id="KW-0812">Transmembrane</keyword>
<dbReference type="eggNOG" id="COG3706">
    <property type="taxonomic scope" value="Bacteria"/>
</dbReference>
<reference evidence="3 4" key="2">
    <citation type="journal article" date="2012" name="Stand. Genomic Sci.">
        <title>Complete genome sequence of the sulfate-reducing firmicute Desulfotomaculum ruminis type strain (DL(T)).</title>
        <authorList>
            <person name="Spring S."/>
            <person name="Visser M."/>
            <person name="Lu M."/>
            <person name="Copeland A."/>
            <person name="Lapidus A."/>
            <person name="Lucas S."/>
            <person name="Cheng J.F."/>
            <person name="Han C."/>
            <person name="Tapia R."/>
            <person name="Goodwin L.A."/>
            <person name="Pitluck S."/>
            <person name="Ivanova N."/>
            <person name="Land M."/>
            <person name="Hauser L."/>
            <person name="Larimer F."/>
            <person name="Rohde M."/>
            <person name="Goker M."/>
            <person name="Detter J.C."/>
            <person name="Kyrpides N.C."/>
            <person name="Woyke T."/>
            <person name="Schaap P.J."/>
            <person name="Plugge C.M."/>
            <person name="Muyzer G."/>
            <person name="Kuever J."/>
            <person name="Pereira I.A."/>
            <person name="Parshina S.N."/>
            <person name="Bernier-Latmani R."/>
            <person name="Stams A.J."/>
            <person name="Klenk H.P."/>
        </authorList>
    </citation>
    <scope>NUCLEOTIDE SEQUENCE [LARGE SCALE GENOMIC DNA]</scope>
    <source>
        <strain evidence="4">ATCC 23193 / DSM 2154 / NCIB 8452 / DL</strain>
    </source>
</reference>
<dbReference type="EMBL" id="CP002780">
    <property type="protein sequence ID" value="AEG61986.1"/>
    <property type="molecule type" value="Genomic_DNA"/>
</dbReference>
<dbReference type="FunFam" id="3.30.70.270:FF:000001">
    <property type="entry name" value="Diguanylate cyclase domain protein"/>
    <property type="match status" value="1"/>
</dbReference>
<dbReference type="STRING" id="696281.Desru_3786"/>
<keyword evidence="1" id="KW-1133">Transmembrane helix</keyword>
<evidence type="ECO:0000256" key="1">
    <source>
        <dbReference type="SAM" id="Phobius"/>
    </source>
</evidence>
<sequence length="277" mass="30814">MKLKHGFDLLALLGIGALISASVLFVMDNKWIAGIGFLLLLLQILLLLVLKKLFLKDCALLMASIKSPDTTRNEGYQFQDVASINDRMNHLKISIISQLEKERKTLGTLADKFYNAKTQSIKDPLTQVYNRRFLEDKVEFLIKGGQPFGVIFLDIDHFKKVNDNYGHDAGDLVLKTLAHRIGEGIRPGDILARYGGEEFVIVADKLNSKGQALNLAERVRFMAASKPIEIGELQLSITISLGATVFVNGDSMDKVFKRADQALYQAKETGRNKAVFG</sequence>
<evidence type="ECO:0000259" key="2">
    <source>
        <dbReference type="PROSITE" id="PS50887"/>
    </source>
</evidence>
<dbReference type="InterPro" id="IPR000160">
    <property type="entry name" value="GGDEF_dom"/>
</dbReference>
<dbReference type="AlphaFoldDB" id="F6DQ42"/>
<dbReference type="Proteomes" id="UP000009234">
    <property type="component" value="Chromosome"/>
</dbReference>
<dbReference type="CDD" id="cd01949">
    <property type="entry name" value="GGDEF"/>
    <property type="match status" value="1"/>
</dbReference>
<dbReference type="Gene3D" id="3.30.70.270">
    <property type="match status" value="1"/>
</dbReference>
<dbReference type="GO" id="GO:0052621">
    <property type="term" value="F:diguanylate cyclase activity"/>
    <property type="evidence" value="ECO:0007669"/>
    <property type="project" value="TreeGrafter"/>
</dbReference>
<organism evidence="3 4">
    <name type="scientific">Desulforamulus ruminis (strain ATCC 23193 / DSM 2154 / NCIMB 8452 / DL)</name>
    <name type="common">Desulfotomaculum ruminis</name>
    <dbReference type="NCBI Taxonomy" id="696281"/>
    <lineage>
        <taxon>Bacteria</taxon>
        <taxon>Bacillati</taxon>
        <taxon>Bacillota</taxon>
        <taxon>Clostridia</taxon>
        <taxon>Eubacteriales</taxon>
        <taxon>Peptococcaceae</taxon>
        <taxon>Desulforamulus</taxon>
    </lineage>
</organism>
<evidence type="ECO:0000313" key="3">
    <source>
        <dbReference type="EMBL" id="AEG61986.1"/>
    </source>
</evidence>
<dbReference type="PANTHER" id="PTHR45138">
    <property type="entry name" value="REGULATORY COMPONENTS OF SENSORY TRANSDUCTION SYSTEM"/>
    <property type="match status" value="1"/>
</dbReference>
<feature type="transmembrane region" description="Helical" evidence="1">
    <location>
        <begin position="31"/>
        <end position="50"/>
    </location>
</feature>
<evidence type="ECO:0000313" key="4">
    <source>
        <dbReference type="Proteomes" id="UP000009234"/>
    </source>
</evidence>
<dbReference type="InterPro" id="IPR029787">
    <property type="entry name" value="Nucleotide_cyclase"/>
</dbReference>
<gene>
    <name evidence="3" type="ordered locus">Desru_3786</name>
</gene>
<dbReference type="InterPro" id="IPR043128">
    <property type="entry name" value="Rev_trsase/Diguanyl_cyclase"/>
</dbReference>
<dbReference type="KEGG" id="dru:Desru_3786"/>
<dbReference type="OrthoDB" id="9783388at2"/>
<keyword evidence="4" id="KW-1185">Reference proteome</keyword>
<dbReference type="Pfam" id="PF00990">
    <property type="entry name" value="GGDEF"/>
    <property type="match status" value="1"/>
</dbReference>
<dbReference type="PANTHER" id="PTHR45138:SF9">
    <property type="entry name" value="DIGUANYLATE CYCLASE DGCM-RELATED"/>
    <property type="match status" value="1"/>
</dbReference>
<protein>
    <submittedName>
        <fullName evidence="3">Diguanylate cyclase</fullName>
    </submittedName>
</protein>
<dbReference type="NCBIfam" id="TIGR00254">
    <property type="entry name" value="GGDEF"/>
    <property type="match status" value="1"/>
</dbReference>
<feature type="domain" description="GGDEF" evidence="2">
    <location>
        <begin position="146"/>
        <end position="277"/>
    </location>
</feature>